<evidence type="ECO:0000256" key="5">
    <source>
        <dbReference type="ARBA" id="ARBA00023180"/>
    </source>
</evidence>
<dbReference type="OMA" id="RCNFASY"/>
<dbReference type="InterPro" id="IPR032861">
    <property type="entry name" value="TAXi_N"/>
</dbReference>
<comment type="caution">
    <text evidence="9">The sequence shown here is derived from an EMBL/GenBank/DDBJ whole genome shotgun (WGS) entry which is preliminary data.</text>
</comment>
<feature type="active site" evidence="6">
    <location>
        <position position="307"/>
    </location>
</feature>
<evidence type="ECO:0000256" key="1">
    <source>
        <dbReference type="ARBA" id="ARBA00007447"/>
    </source>
</evidence>
<proteinExistence type="inferred from homology"/>
<dbReference type="InterPro" id="IPR034161">
    <property type="entry name" value="Pepsin-like_plant"/>
</dbReference>
<gene>
    <name evidence="9" type="ORF">BVC80_8899g10</name>
</gene>
<dbReference type="InterPro" id="IPR032799">
    <property type="entry name" value="TAXi_C"/>
</dbReference>
<dbReference type="PANTHER" id="PTHR13683:SF768">
    <property type="entry name" value="EUKARYOTIC ASPARTYL PROTEASE FAMILY PROTEIN"/>
    <property type="match status" value="1"/>
</dbReference>
<evidence type="ECO:0000256" key="7">
    <source>
        <dbReference type="SAM" id="SignalP"/>
    </source>
</evidence>
<dbReference type="PANTHER" id="PTHR13683">
    <property type="entry name" value="ASPARTYL PROTEASES"/>
    <property type="match status" value="1"/>
</dbReference>
<organism evidence="9 10">
    <name type="scientific">Macleaya cordata</name>
    <name type="common">Five-seeded plume-poppy</name>
    <name type="synonym">Bocconia cordata</name>
    <dbReference type="NCBI Taxonomy" id="56857"/>
    <lineage>
        <taxon>Eukaryota</taxon>
        <taxon>Viridiplantae</taxon>
        <taxon>Streptophyta</taxon>
        <taxon>Embryophyta</taxon>
        <taxon>Tracheophyta</taxon>
        <taxon>Spermatophyta</taxon>
        <taxon>Magnoliopsida</taxon>
        <taxon>Ranunculales</taxon>
        <taxon>Papaveraceae</taxon>
        <taxon>Papaveroideae</taxon>
        <taxon>Macleaya</taxon>
    </lineage>
</organism>
<dbReference type="OrthoDB" id="2747330at2759"/>
<dbReference type="InterPro" id="IPR033121">
    <property type="entry name" value="PEPTIDASE_A1"/>
</dbReference>
<feature type="chain" id="PRO_5012057985" evidence="7">
    <location>
        <begin position="23"/>
        <end position="668"/>
    </location>
</feature>
<sequence length="668" mass="73105">MDFRWICNLSVFLLFLVPNIYATGVFRVHHKFGGKDRSLSDLKAHDSHRHSRILSQIDLPLGGNGDPTDAGLYYAKIGIGTPPKDYFVQVDTGSDIFWVNCVECSKCPTKSNLGIELKLYNPKASITSKLVTCKQDFCSATYEGGIPGCTSDMLCEYRVVYGDGSSTDGYFVNDLIQYNRVSGNLATMSANASITFGCGAKQSGDLGTSTGALDGLLGFGQSNSSMISQLAASGKVKKMFAHCLDGVSGGGIFAVGHVVQPKVKTTPLVPNQPHYNVNLKAIEVGMATLQLPTDVFETGDRKGTIIDSGTTLAYLPEAVYEPLMTKILSHQSDLKLRTVENQFTCFEFIGSVDDGFPVVTFHFENSLSLMVYPHEYLFLYHEDIWCIGWQNSGLQSKDGKDTILLGDLVLSDKLVVYDLENQVIGWTEYNCSSSIKMQDEQSGAAYQVGAHDLSSACSLDVGRSSMEAGISTAISFCFTTFSLLWVLDLMSKVISANCASAFGLVTLSSYILKRLEPNWYRRLSVGVLLWCLHGKKIVFTQNQPLDLLYLFVKIFDSLELESGCSYTMVVYSVADILWVNLSSNRKSTITRSRKLILQRNPEEHRRQVVGVAGSFALEIPGHIGQLFWTSTMNCGGFPNPTCVCLTVGGLLEPHFALNPANIVASLLG</sequence>
<dbReference type="EMBL" id="MVGT01003169">
    <property type="protein sequence ID" value="OVA05108.1"/>
    <property type="molecule type" value="Genomic_DNA"/>
</dbReference>
<dbReference type="FunFam" id="2.40.70.10:FF:000056">
    <property type="entry name" value="Eukaryotic aspartyl protease family protein"/>
    <property type="match status" value="1"/>
</dbReference>
<feature type="signal peptide" evidence="7">
    <location>
        <begin position="1"/>
        <end position="22"/>
    </location>
</feature>
<evidence type="ECO:0000256" key="2">
    <source>
        <dbReference type="ARBA" id="ARBA00022670"/>
    </source>
</evidence>
<keyword evidence="4" id="KW-0378">Hydrolase</keyword>
<evidence type="ECO:0000313" key="9">
    <source>
        <dbReference type="EMBL" id="OVA05108.1"/>
    </source>
</evidence>
<dbReference type="GO" id="GO:0004190">
    <property type="term" value="F:aspartic-type endopeptidase activity"/>
    <property type="evidence" value="ECO:0007669"/>
    <property type="project" value="UniProtKB-KW"/>
</dbReference>
<dbReference type="FunFam" id="2.40.70.10:FF:000028">
    <property type="entry name" value="Eukaryotic aspartyl protease family protein"/>
    <property type="match status" value="1"/>
</dbReference>
<comment type="similarity">
    <text evidence="1">Belongs to the peptidase A1 family.</text>
</comment>
<keyword evidence="7" id="KW-0732">Signal</keyword>
<dbReference type="InterPro" id="IPR001461">
    <property type="entry name" value="Aspartic_peptidase_A1"/>
</dbReference>
<dbReference type="PRINTS" id="PR00792">
    <property type="entry name" value="PEPSIN"/>
</dbReference>
<keyword evidence="5" id="KW-0325">Glycoprotein</keyword>
<dbReference type="InterPro" id="IPR021109">
    <property type="entry name" value="Peptidase_aspartic_dom_sf"/>
</dbReference>
<protein>
    <submittedName>
        <fullName evidence="9">Peptidase A1</fullName>
    </submittedName>
</protein>
<dbReference type="Gene3D" id="2.40.70.10">
    <property type="entry name" value="Acid Proteases"/>
    <property type="match status" value="2"/>
</dbReference>
<dbReference type="FunCoup" id="A0A200Q3S0">
    <property type="interactions" value="579"/>
</dbReference>
<dbReference type="CDD" id="cd05476">
    <property type="entry name" value="pepsin_A_like_plant"/>
    <property type="match status" value="1"/>
</dbReference>
<keyword evidence="3" id="KW-0064">Aspartyl protease</keyword>
<dbReference type="Proteomes" id="UP000195402">
    <property type="component" value="Unassembled WGS sequence"/>
</dbReference>
<evidence type="ECO:0000259" key="8">
    <source>
        <dbReference type="PROSITE" id="PS51767"/>
    </source>
</evidence>
<dbReference type="PROSITE" id="PS51767">
    <property type="entry name" value="PEPTIDASE_A1"/>
    <property type="match status" value="1"/>
</dbReference>
<dbReference type="GO" id="GO:0006508">
    <property type="term" value="P:proteolysis"/>
    <property type="evidence" value="ECO:0007669"/>
    <property type="project" value="UniProtKB-KW"/>
</dbReference>
<evidence type="ECO:0000256" key="6">
    <source>
        <dbReference type="PIRSR" id="PIRSR601461-1"/>
    </source>
</evidence>
<feature type="active site" evidence="6">
    <location>
        <position position="91"/>
    </location>
</feature>
<dbReference type="Pfam" id="PF14541">
    <property type="entry name" value="TAXi_C"/>
    <property type="match status" value="1"/>
</dbReference>
<reference evidence="9 10" key="1">
    <citation type="journal article" date="2017" name="Mol. Plant">
        <title>The Genome of Medicinal Plant Macleaya cordata Provides New Insights into Benzylisoquinoline Alkaloids Metabolism.</title>
        <authorList>
            <person name="Liu X."/>
            <person name="Liu Y."/>
            <person name="Huang P."/>
            <person name="Ma Y."/>
            <person name="Qing Z."/>
            <person name="Tang Q."/>
            <person name="Cao H."/>
            <person name="Cheng P."/>
            <person name="Zheng Y."/>
            <person name="Yuan Z."/>
            <person name="Zhou Y."/>
            <person name="Liu J."/>
            <person name="Tang Z."/>
            <person name="Zhuo Y."/>
            <person name="Zhang Y."/>
            <person name="Yu L."/>
            <person name="Huang J."/>
            <person name="Yang P."/>
            <person name="Peng Q."/>
            <person name="Zhang J."/>
            <person name="Jiang W."/>
            <person name="Zhang Z."/>
            <person name="Lin K."/>
            <person name="Ro D.K."/>
            <person name="Chen X."/>
            <person name="Xiong X."/>
            <person name="Shang Y."/>
            <person name="Huang S."/>
            <person name="Zeng J."/>
        </authorList>
    </citation>
    <scope>NUCLEOTIDE SEQUENCE [LARGE SCALE GENOMIC DNA]</scope>
    <source>
        <strain evidence="10">cv. BLH2017</strain>
        <tissue evidence="9">Root</tissue>
    </source>
</reference>
<dbReference type="Pfam" id="PF14543">
    <property type="entry name" value="TAXi_N"/>
    <property type="match status" value="1"/>
</dbReference>
<evidence type="ECO:0000256" key="4">
    <source>
        <dbReference type="ARBA" id="ARBA00022801"/>
    </source>
</evidence>
<dbReference type="SUPFAM" id="SSF50630">
    <property type="entry name" value="Acid proteases"/>
    <property type="match status" value="1"/>
</dbReference>
<evidence type="ECO:0000313" key="10">
    <source>
        <dbReference type="Proteomes" id="UP000195402"/>
    </source>
</evidence>
<dbReference type="InParanoid" id="A0A200Q3S0"/>
<feature type="domain" description="Peptidase A1" evidence="8">
    <location>
        <begin position="73"/>
        <end position="427"/>
    </location>
</feature>
<keyword evidence="2" id="KW-0645">Protease</keyword>
<evidence type="ECO:0000256" key="3">
    <source>
        <dbReference type="ARBA" id="ARBA00022750"/>
    </source>
</evidence>
<dbReference type="AlphaFoldDB" id="A0A200Q3S0"/>
<keyword evidence="10" id="KW-1185">Reference proteome</keyword>
<accession>A0A200Q3S0</accession>
<name>A0A200Q3S0_MACCD</name>
<dbReference type="STRING" id="56857.A0A200Q3S0"/>